<proteinExistence type="predicted"/>
<evidence type="ECO:0000313" key="2">
    <source>
        <dbReference type="EMBL" id="MFC5993874.1"/>
    </source>
</evidence>
<dbReference type="RefSeq" id="WP_379583913.1">
    <property type="nucleotide sequence ID" value="NZ_JBHSQW010000014.1"/>
</dbReference>
<comment type="caution">
    <text evidence="2">The sequence shown here is derived from an EMBL/GenBank/DDBJ whole genome shotgun (WGS) entry which is preliminary data.</text>
</comment>
<sequence>MTGDRPLWWGVVVYVLITVAPIVLFRAALGVPTIVAGWRLRRASAPAGPPLESLVTDLRRLRGELRSSRPRTRLRRIALQSAYDDVLVDVCRAVGVDADPLVATAEASSERAFARLLAEAGVEAVGIAIDPPGSGRAVA</sequence>
<evidence type="ECO:0000256" key="1">
    <source>
        <dbReference type="SAM" id="Phobius"/>
    </source>
</evidence>
<keyword evidence="1" id="KW-0472">Membrane</keyword>
<name>A0ABW1IZS2_9PSEU</name>
<protein>
    <submittedName>
        <fullName evidence="2">Uncharacterized protein</fullName>
    </submittedName>
</protein>
<keyword evidence="1" id="KW-0812">Transmembrane</keyword>
<accession>A0ABW1IZS2</accession>
<keyword evidence="1" id="KW-1133">Transmembrane helix</keyword>
<evidence type="ECO:0000313" key="3">
    <source>
        <dbReference type="Proteomes" id="UP001596302"/>
    </source>
</evidence>
<dbReference type="Proteomes" id="UP001596302">
    <property type="component" value="Unassembled WGS sequence"/>
</dbReference>
<feature type="transmembrane region" description="Helical" evidence="1">
    <location>
        <begin position="6"/>
        <end position="29"/>
    </location>
</feature>
<dbReference type="EMBL" id="JBHSQW010000014">
    <property type="protein sequence ID" value="MFC5993874.1"/>
    <property type="molecule type" value="Genomic_DNA"/>
</dbReference>
<organism evidence="2 3">
    <name type="scientific">Pseudonocardia hispaniensis</name>
    <dbReference type="NCBI Taxonomy" id="904933"/>
    <lineage>
        <taxon>Bacteria</taxon>
        <taxon>Bacillati</taxon>
        <taxon>Actinomycetota</taxon>
        <taxon>Actinomycetes</taxon>
        <taxon>Pseudonocardiales</taxon>
        <taxon>Pseudonocardiaceae</taxon>
        <taxon>Pseudonocardia</taxon>
    </lineage>
</organism>
<reference evidence="3" key="1">
    <citation type="journal article" date="2019" name="Int. J. Syst. Evol. Microbiol.">
        <title>The Global Catalogue of Microorganisms (GCM) 10K type strain sequencing project: providing services to taxonomists for standard genome sequencing and annotation.</title>
        <authorList>
            <consortium name="The Broad Institute Genomics Platform"/>
            <consortium name="The Broad Institute Genome Sequencing Center for Infectious Disease"/>
            <person name="Wu L."/>
            <person name="Ma J."/>
        </authorList>
    </citation>
    <scope>NUCLEOTIDE SEQUENCE [LARGE SCALE GENOMIC DNA]</scope>
    <source>
        <strain evidence="3">CCM 8391</strain>
    </source>
</reference>
<keyword evidence="3" id="KW-1185">Reference proteome</keyword>
<gene>
    <name evidence="2" type="ORF">ACFQE5_06575</name>
</gene>